<protein>
    <submittedName>
        <fullName evidence="1">Uncharacterized protein</fullName>
    </submittedName>
</protein>
<name>A0A0F9IV52_9ZZZZ</name>
<reference evidence="1" key="1">
    <citation type="journal article" date="2015" name="Nature">
        <title>Complex archaea that bridge the gap between prokaryotes and eukaryotes.</title>
        <authorList>
            <person name="Spang A."/>
            <person name="Saw J.H."/>
            <person name="Jorgensen S.L."/>
            <person name="Zaremba-Niedzwiedzka K."/>
            <person name="Martijn J."/>
            <person name="Lind A.E."/>
            <person name="van Eijk R."/>
            <person name="Schleper C."/>
            <person name="Guy L."/>
            <person name="Ettema T.J."/>
        </authorList>
    </citation>
    <scope>NUCLEOTIDE SEQUENCE</scope>
</reference>
<evidence type="ECO:0000313" key="1">
    <source>
        <dbReference type="EMBL" id="KKM23894.1"/>
    </source>
</evidence>
<organism evidence="1">
    <name type="scientific">marine sediment metagenome</name>
    <dbReference type="NCBI Taxonomy" id="412755"/>
    <lineage>
        <taxon>unclassified sequences</taxon>
        <taxon>metagenomes</taxon>
        <taxon>ecological metagenomes</taxon>
    </lineage>
</organism>
<gene>
    <name evidence="1" type="ORF">LCGC14_1610590</name>
</gene>
<comment type="caution">
    <text evidence="1">The sequence shown here is derived from an EMBL/GenBank/DDBJ whole genome shotgun (WGS) entry which is preliminary data.</text>
</comment>
<dbReference type="AlphaFoldDB" id="A0A0F9IV52"/>
<sequence length="72" mass="8511">MKFKPSAVEEYLSTLPLEWQVRGLQIVDEEVERWKHHKLTLKEREFVDNAKKMGISMAKKRESIAKEVLNGR</sequence>
<proteinExistence type="predicted"/>
<dbReference type="EMBL" id="LAZR01013033">
    <property type="protein sequence ID" value="KKM23894.1"/>
    <property type="molecule type" value="Genomic_DNA"/>
</dbReference>
<accession>A0A0F9IV52</accession>